<dbReference type="InterPro" id="IPR031346">
    <property type="entry name" value="DUF2154_N"/>
</dbReference>
<organism evidence="2 3">
    <name type="scientific">Exobacillus caeni</name>
    <dbReference type="NCBI Taxonomy" id="2574798"/>
    <lineage>
        <taxon>Bacteria</taxon>
        <taxon>Bacillati</taxon>
        <taxon>Bacillota</taxon>
        <taxon>Bacilli</taxon>
        <taxon>Bacillales</taxon>
        <taxon>Guptibacillaceae</taxon>
        <taxon>Exobacillus</taxon>
    </lineage>
</organism>
<accession>A0A5R9FFC5</accession>
<dbReference type="OrthoDB" id="2964960at2"/>
<dbReference type="AlphaFoldDB" id="A0A5R9FFC5"/>
<proteinExistence type="predicted"/>
<dbReference type="Proteomes" id="UP000308230">
    <property type="component" value="Unassembled WGS sequence"/>
</dbReference>
<evidence type="ECO:0000313" key="3">
    <source>
        <dbReference type="Proteomes" id="UP000308230"/>
    </source>
</evidence>
<name>A0A5R9FFC5_9BACL</name>
<evidence type="ECO:0000313" key="2">
    <source>
        <dbReference type="EMBL" id="TLS38275.1"/>
    </source>
</evidence>
<protein>
    <recommendedName>
        <fullName evidence="1">DUF2154 domain-containing protein</fullName>
    </recommendedName>
</protein>
<reference evidence="2 3" key="1">
    <citation type="submission" date="2019-04" db="EMBL/GenBank/DDBJ databases">
        <title>Bacillus caeni sp. nov., a bacterium isolated from mangrove sediment.</title>
        <authorList>
            <person name="Huang H."/>
            <person name="Mo K."/>
            <person name="Hu Y."/>
        </authorList>
    </citation>
    <scope>NUCLEOTIDE SEQUENCE [LARGE SCALE GENOMIC DNA]</scope>
    <source>
        <strain evidence="2 3">HB172195</strain>
    </source>
</reference>
<comment type="caution">
    <text evidence="2">The sequence shown here is derived from an EMBL/GenBank/DDBJ whole genome shotgun (WGS) entry which is preliminary data.</text>
</comment>
<feature type="domain" description="DUF2154" evidence="1">
    <location>
        <begin position="19"/>
        <end position="108"/>
    </location>
</feature>
<dbReference type="RefSeq" id="WP_138124731.1">
    <property type="nucleotide sequence ID" value="NZ_SWLG01000004.1"/>
</dbReference>
<evidence type="ECO:0000259" key="1">
    <source>
        <dbReference type="Pfam" id="PF17115"/>
    </source>
</evidence>
<dbReference type="Pfam" id="PF17115">
    <property type="entry name" value="Toast_rack_N"/>
    <property type="match status" value="1"/>
</dbReference>
<keyword evidence="3" id="KW-1185">Reference proteome</keyword>
<dbReference type="EMBL" id="SWLG01000004">
    <property type="protein sequence ID" value="TLS38275.1"/>
    <property type="molecule type" value="Genomic_DNA"/>
</dbReference>
<sequence>MIFGKTKVEQFSRTVTKENAEKLTASLQIPIGDLNVTPLSGDQIMEGDFSFSKEKLRPEVNYTENQQTGMLIVKPENSSSISFKKHVNEWRVKLNKEIPLELKVQSGAAKASIDLKGMNISSLHMDMGVGGTTIDLSGDWKRGFQAKLNCGVGKTKIIVPRNIGFKLKTDKGLGKIDSTDLMKIGGTLVNELYEESGDPIEIHLNLGVGKVELELGN</sequence>
<gene>
    <name evidence="2" type="ORF">FCL54_07030</name>
</gene>